<comment type="function">
    <text evidence="6">Specifically methylates the N7 position of a guanine in 16S rRNA.</text>
</comment>
<comment type="caution">
    <text evidence="6">Lacks conserved residue(s) required for the propagation of feature annotation.</text>
</comment>
<dbReference type="NCBIfam" id="TIGR00138">
    <property type="entry name" value="rsmG_gidB"/>
    <property type="match status" value="1"/>
</dbReference>
<evidence type="ECO:0000256" key="3">
    <source>
        <dbReference type="ARBA" id="ARBA00022603"/>
    </source>
</evidence>
<feature type="binding site" evidence="6">
    <location>
        <position position="71"/>
    </location>
    <ligand>
        <name>S-adenosyl-L-methionine</name>
        <dbReference type="ChEBI" id="CHEBI:59789"/>
    </ligand>
</feature>
<evidence type="ECO:0000313" key="7">
    <source>
        <dbReference type="EMBL" id="HCW92673.1"/>
    </source>
</evidence>
<sequence length="198" mass="23247">MDLNKWISVDKTIENKLHIIYEKHMNSVHNLTSIKDKEEFFVKHYLDSIYIFNIYDFKFKTVMDVGSGGGFPGIVIALFYPESTVYLVESIRKKCDFLVELVRDVQLKNVEVINSRVENLKEPACDLIVSRGVGKIKNILNWTTGVSRETSCWLFYKGENVFEEIKDANKLLKKKNMRFENVRVENPFKRTYTIINYI</sequence>
<dbReference type="GO" id="GO:0070043">
    <property type="term" value="F:rRNA (guanine-N7-)-methyltransferase activity"/>
    <property type="evidence" value="ECO:0007669"/>
    <property type="project" value="UniProtKB-UniRule"/>
</dbReference>
<keyword evidence="4 6" id="KW-0808">Transferase</keyword>
<dbReference type="EMBL" id="DPPF01000066">
    <property type="protein sequence ID" value="HCW92673.1"/>
    <property type="molecule type" value="Genomic_DNA"/>
</dbReference>
<gene>
    <name evidence="6 7" type="primary">rsmG</name>
    <name evidence="7" type="ORF">DHM44_03220</name>
</gene>
<comment type="subcellular location">
    <subcellularLocation>
        <location evidence="6">Cytoplasm</location>
    </subcellularLocation>
</comment>
<comment type="similarity">
    <text evidence="6">Belongs to the methyltransferase superfamily. RNA methyltransferase RsmG family.</text>
</comment>
<dbReference type="EC" id="2.1.1.-" evidence="6"/>
<evidence type="ECO:0000256" key="2">
    <source>
        <dbReference type="ARBA" id="ARBA00022552"/>
    </source>
</evidence>
<dbReference type="PIRSF" id="PIRSF003078">
    <property type="entry name" value="GidB"/>
    <property type="match status" value="1"/>
</dbReference>
<dbReference type="Gene3D" id="3.40.50.150">
    <property type="entry name" value="Vaccinia Virus protein VP39"/>
    <property type="match status" value="1"/>
</dbReference>
<evidence type="ECO:0000256" key="1">
    <source>
        <dbReference type="ARBA" id="ARBA00022490"/>
    </source>
</evidence>
<dbReference type="CDD" id="cd02440">
    <property type="entry name" value="AdoMet_MTases"/>
    <property type="match status" value="1"/>
</dbReference>
<proteinExistence type="inferred from homology"/>
<feature type="binding site" evidence="6">
    <location>
        <position position="66"/>
    </location>
    <ligand>
        <name>S-adenosyl-L-methionine</name>
        <dbReference type="ChEBI" id="CHEBI:59789"/>
    </ligand>
</feature>
<keyword evidence="5 6" id="KW-0949">S-adenosyl-L-methionine</keyword>
<dbReference type="InterPro" id="IPR029063">
    <property type="entry name" value="SAM-dependent_MTases_sf"/>
</dbReference>
<reference evidence="7 8" key="1">
    <citation type="journal article" date="2018" name="Nat. Biotechnol.">
        <title>A standardized bacterial taxonomy based on genome phylogeny substantially revises the tree of life.</title>
        <authorList>
            <person name="Parks D.H."/>
            <person name="Chuvochina M."/>
            <person name="Waite D.W."/>
            <person name="Rinke C."/>
            <person name="Skarshewski A."/>
            <person name="Chaumeil P.A."/>
            <person name="Hugenholtz P."/>
        </authorList>
    </citation>
    <scope>NUCLEOTIDE SEQUENCE [LARGE SCALE GENOMIC DNA]</scope>
    <source>
        <strain evidence="7">UBA8672</strain>
    </source>
</reference>
<evidence type="ECO:0000256" key="5">
    <source>
        <dbReference type="ARBA" id="ARBA00022691"/>
    </source>
</evidence>
<dbReference type="PANTHER" id="PTHR31760">
    <property type="entry name" value="S-ADENOSYL-L-METHIONINE-DEPENDENT METHYLTRANSFERASES SUPERFAMILY PROTEIN"/>
    <property type="match status" value="1"/>
</dbReference>
<comment type="caution">
    <text evidence="7">The sequence shown here is derived from an EMBL/GenBank/DDBJ whole genome shotgun (WGS) entry which is preliminary data.</text>
</comment>
<keyword evidence="3 6" id="KW-0489">Methyltransferase</keyword>
<dbReference type="AlphaFoldDB" id="A0A3D5QAB7"/>
<evidence type="ECO:0000313" key="8">
    <source>
        <dbReference type="Proteomes" id="UP000262325"/>
    </source>
</evidence>
<dbReference type="Proteomes" id="UP000262325">
    <property type="component" value="Unassembled WGS sequence"/>
</dbReference>
<evidence type="ECO:0000256" key="4">
    <source>
        <dbReference type="ARBA" id="ARBA00022679"/>
    </source>
</evidence>
<dbReference type="PANTHER" id="PTHR31760:SF0">
    <property type="entry name" value="S-ADENOSYL-L-METHIONINE-DEPENDENT METHYLTRANSFERASES SUPERFAMILY PROTEIN"/>
    <property type="match status" value="1"/>
</dbReference>
<accession>A0A3D5QAB7</accession>
<dbReference type="HAMAP" id="MF_00074">
    <property type="entry name" value="16SrRNA_methyltr_G"/>
    <property type="match status" value="1"/>
</dbReference>
<evidence type="ECO:0000256" key="6">
    <source>
        <dbReference type="HAMAP-Rule" id="MF_00074"/>
    </source>
</evidence>
<protein>
    <recommendedName>
        <fullName evidence="6">Ribosomal RNA small subunit methyltransferase G</fullName>
        <ecNumber evidence="6">2.1.1.-</ecNumber>
    </recommendedName>
    <alternativeName>
        <fullName evidence="6">16S rRNA 7-methylguanosine methyltransferase</fullName>
        <shortName evidence="6">16S rRNA m7G methyltransferase</shortName>
    </alternativeName>
</protein>
<keyword evidence="2 6" id="KW-0698">rRNA processing</keyword>
<keyword evidence="1 6" id="KW-0963">Cytoplasm</keyword>
<feature type="binding site" evidence="6">
    <location>
        <position position="131"/>
    </location>
    <ligand>
        <name>S-adenosyl-L-methionine</name>
        <dbReference type="ChEBI" id="CHEBI:59789"/>
    </ligand>
</feature>
<organism evidence="7 8">
    <name type="scientific">Flexistipes sinusarabici</name>
    <dbReference type="NCBI Taxonomy" id="2352"/>
    <lineage>
        <taxon>Bacteria</taxon>
        <taxon>Pseudomonadati</taxon>
        <taxon>Deferribacterota</taxon>
        <taxon>Deferribacteres</taxon>
        <taxon>Deferribacterales</taxon>
        <taxon>Flexistipitaceae</taxon>
        <taxon>Flexistipes</taxon>
    </lineage>
</organism>
<dbReference type="Pfam" id="PF02527">
    <property type="entry name" value="GidB"/>
    <property type="match status" value="1"/>
</dbReference>
<dbReference type="InterPro" id="IPR003682">
    <property type="entry name" value="rRNA_ssu_MeTfrase_G"/>
</dbReference>
<dbReference type="GO" id="GO:0005829">
    <property type="term" value="C:cytosol"/>
    <property type="evidence" value="ECO:0007669"/>
    <property type="project" value="TreeGrafter"/>
</dbReference>
<name>A0A3D5QAB7_FLESI</name>
<feature type="binding site" evidence="6">
    <location>
        <begin position="117"/>
        <end position="118"/>
    </location>
    <ligand>
        <name>S-adenosyl-L-methionine</name>
        <dbReference type="ChEBI" id="CHEBI:59789"/>
    </ligand>
</feature>
<dbReference type="SUPFAM" id="SSF53335">
    <property type="entry name" value="S-adenosyl-L-methionine-dependent methyltransferases"/>
    <property type="match status" value="1"/>
</dbReference>